<gene>
    <name evidence="1" type="ORF">PtrM4_110190</name>
</gene>
<dbReference type="EMBL" id="NQIK02000005">
    <property type="protein sequence ID" value="KAF7571017.1"/>
    <property type="molecule type" value="Genomic_DNA"/>
</dbReference>
<dbReference type="KEGG" id="ptrr:6343703"/>
<dbReference type="Proteomes" id="UP000245464">
    <property type="component" value="Chromosome 5"/>
</dbReference>
<proteinExistence type="predicted"/>
<organism evidence="1 2">
    <name type="scientific">Pyrenophora tritici-repentis</name>
    <dbReference type="NCBI Taxonomy" id="45151"/>
    <lineage>
        <taxon>Eukaryota</taxon>
        <taxon>Fungi</taxon>
        <taxon>Dikarya</taxon>
        <taxon>Ascomycota</taxon>
        <taxon>Pezizomycotina</taxon>
        <taxon>Dothideomycetes</taxon>
        <taxon>Pleosporomycetidae</taxon>
        <taxon>Pleosporales</taxon>
        <taxon>Pleosporineae</taxon>
        <taxon>Pleosporaceae</taxon>
        <taxon>Pyrenophora</taxon>
    </lineage>
</organism>
<protein>
    <submittedName>
        <fullName evidence="1">Uncharacterized protein</fullName>
    </submittedName>
</protein>
<dbReference type="RefSeq" id="XP_001935784.1">
    <property type="nucleotide sequence ID" value="XM_001935749.1"/>
</dbReference>
<evidence type="ECO:0000313" key="2">
    <source>
        <dbReference type="Proteomes" id="UP000245464"/>
    </source>
</evidence>
<comment type="caution">
    <text evidence="1">The sequence shown here is derived from an EMBL/GenBank/DDBJ whole genome shotgun (WGS) entry which is preliminary data.</text>
</comment>
<dbReference type="AlphaFoldDB" id="A0A5M9L5P9"/>
<accession>A0A5M9L5P9</accession>
<dbReference type="GeneID" id="6343703"/>
<name>A0A5M9L5P9_9PLEO</name>
<evidence type="ECO:0000313" key="1">
    <source>
        <dbReference type="EMBL" id="KAF7571017.1"/>
    </source>
</evidence>
<reference evidence="1" key="1">
    <citation type="journal article" date="2018" name="BMC Genomics">
        <title>Comparative genomics of the wheat fungal pathogen Pyrenophora tritici-repentis reveals chromosomal variations and genome plasticity.</title>
        <authorList>
            <person name="Moolhuijzen P."/>
            <person name="See P.T."/>
            <person name="Hane J.K."/>
            <person name="Shi G."/>
            <person name="Liu Z."/>
            <person name="Oliver R.P."/>
            <person name="Moffat C.S."/>
        </authorList>
    </citation>
    <scope>NUCLEOTIDE SEQUENCE [LARGE SCALE GENOMIC DNA]</scope>
    <source>
        <strain evidence="1">M4</strain>
    </source>
</reference>
<sequence>MKSTTLIPLFTLILGASAYFTCQQDKDASGQKIDPFEYRDHPGYCVGHGGSDEGRSSKCDTTFACYSDGNGCTPFRPGGAYCGKL</sequence>